<evidence type="ECO:0000256" key="1">
    <source>
        <dbReference type="SAM" id="MobiDB-lite"/>
    </source>
</evidence>
<sequence>MMQGDLHDESAPHGTTTTASGLSPPIPYPTTPTNTTLTPTNTFSSTSSSSPAFSTSGRTHYTHPLLNQQGLHRRRGSAASDHSTSTSPSSPKQPPSRHVDGLTFNPDHLSRQQQQQQQQQHQGLYQSVVVGGSGGNSNNDTSHVHALHPNITHHPSSNYSNTSKISGPDFKESTVTTTTAPSNIHTKDNYNNSESRLRDTLQPNHNHLQLQEYSDHPHAQTADSLASLGGVSGGGVGVGEGGVNNDDDDEDAEFEVRVIANRANVFKDGNDDDSHHRIQVLHNNEHIPPSSIAACTTTASTTPQQQGTGARTGGGGGGGGEAGKPKRLQSLDILRGITIIFMVLVNTQGADPFDQLAHTPWFGYTLADWVFPNFIFMVGMAVAIVLSPTKLVALSRSSDNHLLQLQQSGVKGMWRRHETRIWMLLKILKRSCILFVIGLGLNGLEMIGTEASWIRIPGVLQRIGFCYLVLALSVLWSPVRTLPILDSSTAGNANQAQAKRGRAQSPSPSSSSSPSSAPPNPSRRNNTTQAPILTKLTSSRRVKILLPVLCTTLWFILTYTIQSSATQPIPTCLYPSVATPTSSSSTNSSFSSETIILPGYAPSRGQLTPAECTAQSVLDTWLFTKDRDPNNPIFDAEGTLGTLMAVVTAWVGWMVGGLVVEQQRMWKGVLKGVVEDFERETEAEKVVERETTGGRRRREIVDESPKDTSESSSFSQHQQQSSPQAMETIPLPPSPPAPQPTKQGTLQRRITTHQRTHLLSHLGEWFMLGICTMFSGTILGWFLPICKSLWTPSFTLYSAGISINTLCILMYLYDVPSLPSSFSPSPLSTSPTKQPSSTTTTTTTPSTIKHHLHTTLITQTTRRLLTITSTFTTNLLISYGRNPTLIYILSELFKIILEKIPAHGGFPWVQTVWSWLFFNSFYRFLPPAWASLVFSLCYVLLFGPGLWYLDRKGVYLRV</sequence>
<reference evidence="4 5" key="1">
    <citation type="submission" date="2016-05" db="EMBL/GenBank/DDBJ databases">
        <title>Genome sequencing reveals origins of a unique bacterial endosymbiosis in the earliest lineages of terrestrial Fungi.</title>
        <authorList>
            <consortium name="DOE Joint Genome Institute"/>
            <person name="Uehling J."/>
            <person name="Gryganskyi A."/>
            <person name="Hameed K."/>
            <person name="Tschaplinski T."/>
            <person name="Misztal P."/>
            <person name="Wu S."/>
            <person name="Desiro A."/>
            <person name="Vande Pol N."/>
            <person name="Du Z.-Y."/>
            <person name="Zienkiewicz A."/>
            <person name="Zienkiewicz K."/>
            <person name="Morin E."/>
            <person name="Tisserant E."/>
            <person name="Splivallo R."/>
            <person name="Hainaut M."/>
            <person name="Henrissat B."/>
            <person name="Ohm R."/>
            <person name="Kuo A."/>
            <person name="Yan J."/>
            <person name="Lipzen A."/>
            <person name="Nolan M."/>
            <person name="Labutti K."/>
            <person name="Barry K."/>
            <person name="Goldstein A."/>
            <person name="Labbe J."/>
            <person name="Schadt C."/>
            <person name="Tuskan G."/>
            <person name="Grigoriev I."/>
            <person name="Martin F."/>
            <person name="Vilgalys R."/>
            <person name="Bonito G."/>
        </authorList>
    </citation>
    <scope>NUCLEOTIDE SEQUENCE [LARGE SCALE GENOMIC DNA]</scope>
    <source>
        <strain evidence="4 5">AG-77</strain>
    </source>
</reference>
<feature type="region of interest" description="Disordered" evidence="1">
    <location>
        <begin position="824"/>
        <end position="847"/>
    </location>
</feature>
<feature type="transmembrane region" description="Helical" evidence="2">
    <location>
        <begin position="459"/>
        <end position="479"/>
    </location>
</feature>
<feature type="region of interest" description="Disordered" evidence="1">
    <location>
        <begin position="685"/>
        <end position="748"/>
    </location>
</feature>
<feature type="domain" description="Heparan-alpha-glucosaminide N-acetyltransferase catalytic" evidence="3">
    <location>
        <begin position="327"/>
        <end position="480"/>
    </location>
</feature>
<dbReference type="AlphaFoldDB" id="A0A197JQE6"/>
<feature type="region of interest" description="Disordered" evidence="1">
    <location>
        <begin position="1"/>
        <end position="198"/>
    </location>
</feature>
<dbReference type="Proteomes" id="UP000078512">
    <property type="component" value="Unassembled WGS sequence"/>
</dbReference>
<feature type="region of interest" description="Disordered" evidence="1">
    <location>
        <begin position="217"/>
        <end position="249"/>
    </location>
</feature>
<dbReference type="OrthoDB" id="2149840at2759"/>
<dbReference type="STRING" id="1314771.A0A197JQE6"/>
<feature type="compositionally biased region" description="Low complexity" evidence="1">
    <location>
        <begin position="710"/>
        <end position="724"/>
    </location>
</feature>
<gene>
    <name evidence="4" type="ORF">K457DRAFT_21402</name>
</gene>
<feature type="compositionally biased region" description="Low complexity" evidence="1">
    <location>
        <begin position="298"/>
        <end position="309"/>
    </location>
</feature>
<name>A0A197JQE6_9FUNG</name>
<dbReference type="InterPro" id="IPR012429">
    <property type="entry name" value="HGSNAT_cat"/>
</dbReference>
<proteinExistence type="predicted"/>
<accession>A0A197JQE6</accession>
<feature type="transmembrane region" description="Helical" evidence="2">
    <location>
        <begin position="640"/>
        <end position="660"/>
    </location>
</feature>
<dbReference type="PANTHER" id="PTHR31061:SF24">
    <property type="entry name" value="LD22376P"/>
    <property type="match status" value="1"/>
</dbReference>
<feature type="region of interest" description="Disordered" evidence="1">
    <location>
        <begin position="298"/>
        <end position="325"/>
    </location>
</feature>
<feature type="compositionally biased region" description="Gly residues" evidence="1">
    <location>
        <begin position="310"/>
        <end position="322"/>
    </location>
</feature>
<feature type="compositionally biased region" description="Low complexity" evidence="1">
    <location>
        <begin position="31"/>
        <end position="56"/>
    </location>
</feature>
<dbReference type="PANTHER" id="PTHR31061">
    <property type="entry name" value="LD22376P"/>
    <property type="match status" value="1"/>
</dbReference>
<feature type="transmembrane region" description="Helical" evidence="2">
    <location>
        <begin position="369"/>
        <end position="387"/>
    </location>
</feature>
<feature type="region of interest" description="Disordered" evidence="1">
    <location>
        <begin position="493"/>
        <end position="532"/>
    </location>
</feature>
<feature type="compositionally biased region" description="Low complexity" evidence="1">
    <location>
        <begin position="112"/>
        <end position="130"/>
    </location>
</feature>
<feature type="compositionally biased region" description="Polar residues" evidence="1">
    <location>
        <begin position="173"/>
        <end position="194"/>
    </location>
</feature>
<feature type="compositionally biased region" description="Basic and acidic residues" evidence="1">
    <location>
        <begin position="1"/>
        <end position="11"/>
    </location>
</feature>
<feature type="transmembrane region" description="Helical" evidence="2">
    <location>
        <begin position="795"/>
        <end position="813"/>
    </location>
</feature>
<feature type="transmembrane region" description="Helical" evidence="2">
    <location>
        <begin position="544"/>
        <end position="561"/>
    </location>
</feature>
<keyword evidence="2" id="KW-0812">Transmembrane</keyword>
<keyword evidence="5" id="KW-1185">Reference proteome</keyword>
<dbReference type="Pfam" id="PF07786">
    <property type="entry name" value="HGSNAT_cat"/>
    <property type="match status" value="1"/>
</dbReference>
<evidence type="ECO:0000256" key="2">
    <source>
        <dbReference type="SAM" id="Phobius"/>
    </source>
</evidence>
<feature type="compositionally biased region" description="Pro residues" evidence="1">
    <location>
        <begin position="730"/>
        <end position="739"/>
    </location>
</feature>
<evidence type="ECO:0000313" key="5">
    <source>
        <dbReference type="Proteomes" id="UP000078512"/>
    </source>
</evidence>
<evidence type="ECO:0000259" key="3">
    <source>
        <dbReference type="Pfam" id="PF07786"/>
    </source>
</evidence>
<organism evidence="4 5">
    <name type="scientific">Linnemannia elongata AG-77</name>
    <dbReference type="NCBI Taxonomy" id="1314771"/>
    <lineage>
        <taxon>Eukaryota</taxon>
        <taxon>Fungi</taxon>
        <taxon>Fungi incertae sedis</taxon>
        <taxon>Mucoromycota</taxon>
        <taxon>Mortierellomycotina</taxon>
        <taxon>Mortierellomycetes</taxon>
        <taxon>Mortierellales</taxon>
        <taxon>Mortierellaceae</taxon>
        <taxon>Linnemannia</taxon>
    </lineage>
</organism>
<feature type="transmembrane region" description="Helical" evidence="2">
    <location>
        <begin position="333"/>
        <end position="349"/>
    </location>
</feature>
<feature type="compositionally biased region" description="Gly residues" evidence="1">
    <location>
        <begin position="230"/>
        <end position="242"/>
    </location>
</feature>
<protein>
    <recommendedName>
        <fullName evidence="3">Heparan-alpha-glucosaminide N-acetyltransferase catalytic domain-containing protein</fullName>
    </recommendedName>
</protein>
<feature type="compositionally biased region" description="Low complexity" evidence="1">
    <location>
        <begin position="505"/>
        <end position="515"/>
    </location>
</feature>
<keyword evidence="2" id="KW-0472">Membrane</keyword>
<feature type="compositionally biased region" description="Low complexity" evidence="1">
    <location>
        <begin position="77"/>
        <end position="90"/>
    </location>
</feature>
<feature type="compositionally biased region" description="Polar residues" evidence="1">
    <location>
        <begin position="153"/>
        <end position="165"/>
    </location>
</feature>
<feature type="transmembrane region" description="Helical" evidence="2">
    <location>
        <begin position="765"/>
        <end position="783"/>
    </location>
</feature>
<feature type="transmembrane region" description="Helical" evidence="2">
    <location>
        <begin position="928"/>
        <end position="949"/>
    </location>
</feature>
<feature type="transmembrane region" description="Helical" evidence="2">
    <location>
        <begin position="904"/>
        <end position="922"/>
    </location>
</feature>
<evidence type="ECO:0000313" key="4">
    <source>
        <dbReference type="EMBL" id="OAQ27183.1"/>
    </source>
</evidence>
<dbReference type="EMBL" id="KV442059">
    <property type="protein sequence ID" value="OAQ27183.1"/>
    <property type="molecule type" value="Genomic_DNA"/>
</dbReference>
<keyword evidence="2" id="KW-1133">Transmembrane helix</keyword>
<feature type="compositionally biased region" description="Polar residues" evidence="1">
    <location>
        <begin position="523"/>
        <end position="532"/>
    </location>
</feature>
<feature type="compositionally biased region" description="Basic and acidic residues" evidence="1">
    <location>
        <begin position="685"/>
        <end position="709"/>
    </location>
</feature>